<dbReference type="PaxDb" id="8022-A0A060ZDR1"/>
<dbReference type="AlphaFoldDB" id="A0A060ZDR1"/>
<evidence type="ECO:0000313" key="1">
    <source>
        <dbReference type="EMBL" id="CDQ99385.1"/>
    </source>
</evidence>
<gene>
    <name evidence="1" type="ORF">GSONMT00057836001</name>
</gene>
<organism evidence="1 2">
    <name type="scientific">Oncorhynchus mykiss</name>
    <name type="common">Rainbow trout</name>
    <name type="synonym">Salmo gairdneri</name>
    <dbReference type="NCBI Taxonomy" id="8022"/>
    <lineage>
        <taxon>Eukaryota</taxon>
        <taxon>Metazoa</taxon>
        <taxon>Chordata</taxon>
        <taxon>Craniata</taxon>
        <taxon>Vertebrata</taxon>
        <taxon>Euteleostomi</taxon>
        <taxon>Actinopterygii</taxon>
        <taxon>Neopterygii</taxon>
        <taxon>Teleostei</taxon>
        <taxon>Protacanthopterygii</taxon>
        <taxon>Salmoniformes</taxon>
        <taxon>Salmonidae</taxon>
        <taxon>Salmoninae</taxon>
        <taxon>Oncorhynchus</taxon>
    </lineage>
</organism>
<protein>
    <submittedName>
        <fullName evidence="1">Uncharacterized protein</fullName>
    </submittedName>
</protein>
<reference evidence="1" key="2">
    <citation type="submission" date="2014-03" db="EMBL/GenBank/DDBJ databases">
        <authorList>
            <person name="Genoscope - CEA"/>
        </authorList>
    </citation>
    <scope>NUCLEOTIDE SEQUENCE</scope>
</reference>
<sequence>MFNSHNIVYLCLFDIPCRRLTIKRAPSAEHSPEDEDMDKSGTVKRSGVLSPALRHIISPSTDSTPSTVTPSVADSALAEPSLFNSTIFSDLSLSSNCSFEEGSESKGLWPGETSYMALGPPLSPEWSTLRRRTEDSVRHHQQHFSIHILCTHDDR</sequence>
<reference evidence="1" key="1">
    <citation type="journal article" date="2014" name="Nat. Commun.">
        <title>The rainbow trout genome provides novel insights into evolution after whole-genome duplication in vertebrates.</title>
        <authorList>
            <person name="Berthelot C."/>
            <person name="Brunet F."/>
            <person name="Chalopin D."/>
            <person name="Juanchich A."/>
            <person name="Bernard M."/>
            <person name="Noel B."/>
            <person name="Bento P."/>
            <person name="Da Silva C."/>
            <person name="Labadie K."/>
            <person name="Alberti A."/>
            <person name="Aury J.M."/>
            <person name="Louis A."/>
            <person name="Dehais P."/>
            <person name="Bardou P."/>
            <person name="Montfort J."/>
            <person name="Klopp C."/>
            <person name="Cabau C."/>
            <person name="Gaspin C."/>
            <person name="Thorgaard G.H."/>
            <person name="Boussaha M."/>
            <person name="Quillet E."/>
            <person name="Guyomard R."/>
            <person name="Galiana D."/>
            <person name="Bobe J."/>
            <person name="Volff J.N."/>
            <person name="Genet C."/>
            <person name="Wincker P."/>
            <person name="Jaillon O."/>
            <person name="Roest Crollius H."/>
            <person name="Guiguen Y."/>
        </authorList>
    </citation>
    <scope>NUCLEOTIDE SEQUENCE [LARGE SCALE GENOMIC DNA]</scope>
</reference>
<dbReference type="Proteomes" id="UP000193380">
    <property type="component" value="Unassembled WGS sequence"/>
</dbReference>
<evidence type="ECO:0000313" key="2">
    <source>
        <dbReference type="Proteomes" id="UP000193380"/>
    </source>
</evidence>
<accession>A0A060ZDR1</accession>
<name>A0A060ZDR1_ONCMY</name>
<dbReference type="EMBL" id="FR946114">
    <property type="protein sequence ID" value="CDQ99385.1"/>
    <property type="molecule type" value="Genomic_DNA"/>
</dbReference>
<dbReference type="STRING" id="8022.A0A060ZDR1"/>
<proteinExistence type="predicted"/>